<name>A0ABT8KIM2_9BACT</name>
<organism evidence="1 2">
    <name type="scientific">Splendidivirga corallicola</name>
    <dbReference type="NCBI Taxonomy" id="3051826"/>
    <lineage>
        <taxon>Bacteria</taxon>
        <taxon>Pseudomonadati</taxon>
        <taxon>Bacteroidota</taxon>
        <taxon>Cytophagia</taxon>
        <taxon>Cytophagales</taxon>
        <taxon>Splendidivirgaceae</taxon>
        <taxon>Splendidivirga</taxon>
    </lineage>
</organism>
<dbReference type="EMBL" id="JAUJEA010000001">
    <property type="protein sequence ID" value="MDN5200566.1"/>
    <property type="molecule type" value="Genomic_DNA"/>
</dbReference>
<comment type="caution">
    <text evidence="1">The sequence shown here is derived from an EMBL/GenBank/DDBJ whole genome shotgun (WGS) entry which is preliminary data.</text>
</comment>
<sequence length="251" mass="26868">MHILGIDIGGTGIKGAPVDIESGKLLDERLRIPTPQPATPENVIETVAEIARSFNWKEPIGCGFPAAIKNETVMTASNIDRSWIGLNAGEKIGNQVNCPVHLVNDVDAAGLAEATFGAGRDKQGVVIVAAVGTGIGTALFTDGKLVPNTELGHILLNGMVAEKYVSNAVRKNEELTWEEFGKRLNEYLNRLDFLFWPDAIILGGGASKKFELFKDYLDLADKIEPAMLLNNAGIVGAALSAKEIGIALNYK</sequence>
<dbReference type="InterPro" id="IPR000600">
    <property type="entry name" value="ROK"/>
</dbReference>
<dbReference type="InterPro" id="IPR043129">
    <property type="entry name" value="ATPase_NBD"/>
</dbReference>
<dbReference type="RefSeq" id="WP_346750589.1">
    <property type="nucleotide sequence ID" value="NZ_JAUJEA010000001.1"/>
</dbReference>
<gene>
    <name evidence="1" type="ORF">QQ008_04315</name>
</gene>
<accession>A0ABT8KIM2</accession>
<dbReference type="Pfam" id="PF00480">
    <property type="entry name" value="ROK"/>
    <property type="match status" value="1"/>
</dbReference>
<dbReference type="NCBIfam" id="NF045942">
    <property type="entry name" value="PolPhglucPhase"/>
    <property type="match status" value="1"/>
</dbReference>
<protein>
    <submittedName>
        <fullName evidence="1">ROK family protein</fullName>
    </submittedName>
</protein>
<dbReference type="CDD" id="cd24058">
    <property type="entry name" value="ASKHA_NBD_ROK_PPGK"/>
    <property type="match status" value="1"/>
</dbReference>
<dbReference type="Proteomes" id="UP001172082">
    <property type="component" value="Unassembled WGS sequence"/>
</dbReference>
<dbReference type="SUPFAM" id="SSF53067">
    <property type="entry name" value="Actin-like ATPase domain"/>
    <property type="match status" value="1"/>
</dbReference>
<dbReference type="PANTHER" id="PTHR18964">
    <property type="entry name" value="ROK (REPRESSOR, ORF, KINASE) FAMILY"/>
    <property type="match status" value="1"/>
</dbReference>
<dbReference type="Gene3D" id="3.30.420.40">
    <property type="match status" value="2"/>
</dbReference>
<proteinExistence type="predicted"/>
<dbReference type="PANTHER" id="PTHR18964:SF146">
    <property type="entry name" value="POLYPHOSPHATE GLUCOKINASE"/>
    <property type="match status" value="1"/>
</dbReference>
<keyword evidence="2" id="KW-1185">Reference proteome</keyword>
<reference evidence="1" key="1">
    <citation type="submission" date="2023-06" db="EMBL/GenBank/DDBJ databases">
        <title>Genomic of Parafulvivirga corallium.</title>
        <authorList>
            <person name="Wang G."/>
        </authorList>
    </citation>
    <scope>NUCLEOTIDE SEQUENCE</scope>
    <source>
        <strain evidence="1">BMA10</strain>
    </source>
</reference>
<evidence type="ECO:0000313" key="2">
    <source>
        <dbReference type="Proteomes" id="UP001172082"/>
    </source>
</evidence>
<evidence type="ECO:0000313" key="1">
    <source>
        <dbReference type="EMBL" id="MDN5200566.1"/>
    </source>
</evidence>